<evidence type="ECO:0000313" key="1">
    <source>
        <dbReference type="EMBL" id="KYN22548.1"/>
    </source>
</evidence>
<evidence type="ECO:0000313" key="2">
    <source>
        <dbReference type="Proteomes" id="UP000078492"/>
    </source>
</evidence>
<reference evidence="1 2" key="1">
    <citation type="submission" date="2015-09" db="EMBL/GenBank/DDBJ databases">
        <title>Trachymyrmex cornetzi WGS genome.</title>
        <authorList>
            <person name="Nygaard S."/>
            <person name="Hu H."/>
            <person name="Boomsma J."/>
            <person name="Zhang G."/>
        </authorList>
    </citation>
    <scope>NUCLEOTIDE SEQUENCE [LARGE SCALE GENOMIC DNA]</scope>
    <source>
        <strain evidence="1">Tcor2-1</strain>
        <tissue evidence="1">Whole body</tissue>
    </source>
</reference>
<protein>
    <submittedName>
        <fullName evidence="1">Uncharacterized protein</fullName>
    </submittedName>
</protein>
<proteinExistence type="predicted"/>
<name>A0A151JBZ2_9HYME</name>
<dbReference type="AlphaFoldDB" id="A0A151JBZ2"/>
<dbReference type="STRING" id="471704.A0A151JBZ2"/>
<keyword evidence="2" id="KW-1185">Reference proteome</keyword>
<gene>
    <name evidence="1" type="ORF">ALC57_05074</name>
</gene>
<accession>A0A151JBZ2</accession>
<sequence length="99" mass="11539">MVDGYCIFDRCEKEALAMENINIYKLREFFGRHTLNGNAMNPQYFLKDLIIDDSQHYSATDYHITNVSEYKKEATWSPPLDDEEGDLILSSLKRLLSDI</sequence>
<dbReference type="EMBL" id="KQ979122">
    <property type="protein sequence ID" value="KYN22548.1"/>
    <property type="molecule type" value="Genomic_DNA"/>
</dbReference>
<organism evidence="1 2">
    <name type="scientific">Trachymyrmex cornetzi</name>
    <dbReference type="NCBI Taxonomy" id="471704"/>
    <lineage>
        <taxon>Eukaryota</taxon>
        <taxon>Metazoa</taxon>
        <taxon>Ecdysozoa</taxon>
        <taxon>Arthropoda</taxon>
        <taxon>Hexapoda</taxon>
        <taxon>Insecta</taxon>
        <taxon>Pterygota</taxon>
        <taxon>Neoptera</taxon>
        <taxon>Endopterygota</taxon>
        <taxon>Hymenoptera</taxon>
        <taxon>Apocrita</taxon>
        <taxon>Aculeata</taxon>
        <taxon>Formicoidea</taxon>
        <taxon>Formicidae</taxon>
        <taxon>Myrmicinae</taxon>
        <taxon>Trachymyrmex</taxon>
    </lineage>
</organism>
<dbReference type="Proteomes" id="UP000078492">
    <property type="component" value="Unassembled WGS sequence"/>
</dbReference>